<evidence type="ECO:0000256" key="2">
    <source>
        <dbReference type="ARBA" id="ARBA00022690"/>
    </source>
</evidence>
<evidence type="ECO:0000256" key="3">
    <source>
        <dbReference type="ARBA" id="ARBA00022900"/>
    </source>
</evidence>
<name>A0A6G1CKD6_9ORYZ</name>
<dbReference type="GO" id="GO:0004867">
    <property type="term" value="F:serine-type endopeptidase inhibitor activity"/>
    <property type="evidence" value="ECO:0007669"/>
    <property type="project" value="UniProtKB-KW"/>
</dbReference>
<dbReference type="AlphaFoldDB" id="A0A6G1CKD6"/>
<comment type="caution">
    <text evidence="5">The sequence shown here is derived from an EMBL/GenBank/DDBJ whole genome shotgun (WGS) entry which is preliminary data.</text>
</comment>
<dbReference type="InterPro" id="IPR036354">
    <property type="entry name" value="Prot_inh_pot1_sf"/>
</dbReference>
<accession>A0A6G1CKD6</accession>
<comment type="similarity">
    <text evidence="1">Belongs to the protease inhibitor I13 (potato type I serine protease inhibitor) family.</text>
</comment>
<dbReference type="SUPFAM" id="SSF54654">
    <property type="entry name" value="CI-2 family of serine protease inhibitors"/>
    <property type="match status" value="1"/>
</dbReference>
<dbReference type="PANTHER" id="PTHR33091:SF53">
    <property type="entry name" value="OS08G0441300 PROTEIN"/>
    <property type="match status" value="1"/>
</dbReference>
<protein>
    <submittedName>
        <fullName evidence="5">Uncharacterized protein</fullName>
    </submittedName>
</protein>
<dbReference type="Proteomes" id="UP000479710">
    <property type="component" value="Unassembled WGS sequence"/>
</dbReference>
<dbReference type="PANTHER" id="PTHR33091">
    <property type="entry name" value="PROTEIN, PUTATIVE, EXPRESSED-RELATED"/>
    <property type="match status" value="1"/>
</dbReference>
<dbReference type="Gene3D" id="3.30.10.10">
    <property type="entry name" value="Trypsin Inhibitor V, subunit A"/>
    <property type="match status" value="1"/>
</dbReference>
<feature type="region of interest" description="Disordered" evidence="4">
    <location>
        <begin position="143"/>
        <end position="164"/>
    </location>
</feature>
<evidence type="ECO:0000313" key="5">
    <source>
        <dbReference type="EMBL" id="KAF0900224.1"/>
    </source>
</evidence>
<dbReference type="EMBL" id="SPHZ02000009">
    <property type="protein sequence ID" value="KAF0900224.1"/>
    <property type="molecule type" value="Genomic_DNA"/>
</dbReference>
<evidence type="ECO:0000313" key="6">
    <source>
        <dbReference type="Proteomes" id="UP000479710"/>
    </source>
</evidence>
<keyword evidence="2" id="KW-0646">Protease inhibitor</keyword>
<dbReference type="OrthoDB" id="648561at2759"/>
<gene>
    <name evidence="5" type="ORF">E2562_028705</name>
</gene>
<proteinExistence type="inferred from homology"/>
<dbReference type="GO" id="GO:0009611">
    <property type="term" value="P:response to wounding"/>
    <property type="evidence" value="ECO:0007669"/>
    <property type="project" value="InterPro"/>
</dbReference>
<feature type="compositionally biased region" description="Low complexity" evidence="4">
    <location>
        <begin position="151"/>
        <end position="164"/>
    </location>
</feature>
<organism evidence="5 6">
    <name type="scientific">Oryza meyeriana var. granulata</name>
    <dbReference type="NCBI Taxonomy" id="110450"/>
    <lineage>
        <taxon>Eukaryota</taxon>
        <taxon>Viridiplantae</taxon>
        <taxon>Streptophyta</taxon>
        <taxon>Embryophyta</taxon>
        <taxon>Tracheophyta</taxon>
        <taxon>Spermatophyta</taxon>
        <taxon>Magnoliopsida</taxon>
        <taxon>Liliopsida</taxon>
        <taxon>Poales</taxon>
        <taxon>Poaceae</taxon>
        <taxon>BOP clade</taxon>
        <taxon>Oryzoideae</taxon>
        <taxon>Oryzeae</taxon>
        <taxon>Oryzinae</taxon>
        <taxon>Oryza</taxon>
        <taxon>Oryza meyeriana</taxon>
    </lineage>
</organism>
<evidence type="ECO:0000256" key="4">
    <source>
        <dbReference type="SAM" id="MobiDB-lite"/>
    </source>
</evidence>
<dbReference type="Pfam" id="PF00280">
    <property type="entry name" value="potato_inhibit"/>
    <property type="match status" value="1"/>
</dbReference>
<reference evidence="5 6" key="1">
    <citation type="submission" date="2019-11" db="EMBL/GenBank/DDBJ databases">
        <title>Whole genome sequence of Oryza granulata.</title>
        <authorList>
            <person name="Li W."/>
        </authorList>
    </citation>
    <scope>NUCLEOTIDE SEQUENCE [LARGE SCALE GENOMIC DNA]</scope>
    <source>
        <strain evidence="6">cv. Menghai</strain>
        <tissue evidence="5">Leaf</tissue>
    </source>
</reference>
<keyword evidence="6" id="KW-1185">Reference proteome</keyword>
<keyword evidence="3" id="KW-0722">Serine protease inhibitor</keyword>
<evidence type="ECO:0000256" key="1">
    <source>
        <dbReference type="ARBA" id="ARBA00008210"/>
    </source>
</evidence>
<dbReference type="InterPro" id="IPR000864">
    <property type="entry name" value="Prot_inh_pot1"/>
</dbReference>
<sequence>MGAGRNRMKPTSTQPLLNTPAQLMYALRWTAAVERSPRPRRLELPLSSDANAVAHERADGLVLTELGGESVAASDAVITVEFDNNKEDYLDVKPLIKMLNRCRGEIVSPKMNQKTSWPELVGKLATLAATQISKDRPDVAVEVLPPGAPLTSRRISTTSASASS</sequence>
<dbReference type="PROSITE" id="PS00285">
    <property type="entry name" value="POTATO_INHIBITOR"/>
    <property type="match status" value="1"/>
</dbReference>